<dbReference type="OrthoDB" id="9812729at2"/>
<sequence>MKRKVRLTQRGVGLLTLGVLLVLAGTSVGFEDVVLVGALCALPPATSWLVLLLVRPQSGRSALRVRRTIRPLPAQVGTTVQVSLMLTPLRATAAALVRLRRSTPSENIAPELHGRRPVRARVRNAADTITIDYELVAARRGRWSVGPAVVTRSGAFGLATVVEPLGEPLSVPVWPPLLPVDVGHARAAAALAVTRSGARDPSDEDSSLREYQPGDDLRRVHWLSAARHETLMVRTDEGAGRPRACVIIDPPARDPDHTGPAERITDWTVSVAASFAAHLLERGHPTRLVSTEAPASQSGVVGEHGTPVWHRGADELAALLDLTPDVRARVPGAAERAAVLDHLAPVHGEHVLAVLGAPDVEDFLALPTGVGTRRALLVETPGHPTAAAADRLTAAGWHVVSAPVGADPSLLWLRGLVA</sequence>
<dbReference type="InterPro" id="IPR002881">
    <property type="entry name" value="DUF58"/>
</dbReference>
<gene>
    <name evidence="2" type="ORF">SAMN04488035_0951</name>
</gene>
<dbReference type="STRING" id="285351.SAMN04488035_0951"/>
<evidence type="ECO:0000313" key="2">
    <source>
        <dbReference type="EMBL" id="SFE89331.1"/>
    </source>
</evidence>
<organism evidence="2 3">
    <name type="scientific">Flavimobilis marinus</name>
    <dbReference type="NCBI Taxonomy" id="285351"/>
    <lineage>
        <taxon>Bacteria</taxon>
        <taxon>Bacillati</taxon>
        <taxon>Actinomycetota</taxon>
        <taxon>Actinomycetes</taxon>
        <taxon>Micrococcales</taxon>
        <taxon>Jonesiaceae</taxon>
        <taxon>Flavimobilis</taxon>
    </lineage>
</organism>
<dbReference type="Proteomes" id="UP000198520">
    <property type="component" value="Unassembled WGS sequence"/>
</dbReference>
<dbReference type="AlphaFoldDB" id="A0A1I2EA16"/>
<dbReference type="EMBL" id="FONZ01000001">
    <property type="protein sequence ID" value="SFE89331.1"/>
    <property type="molecule type" value="Genomic_DNA"/>
</dbReference>
<reference evidence="3" key="1">
    <citation type="submission" date="2016-10" db="EMBL/GenBank/DDBJ databases">
        <authorList>
            <person name="Varghese N."/>
            <person name="Submissions S."/>
        </authorList>
    </citation>
    <scope>NUCLEOTIDE SEQUENCE [LARGE SCALE GENOMIC DNA]</scope>
    <source>
        <strain evidence="3">DSM 19083</strain>
    </source>
</reference>
<keyword evidence="3" id="KW-1185">Reference proteome</keyword>
<dbReference type="PANTHER" id="PTHR34351:SF1">
    <property type="entry name" value="SLR1927 PROTEIN"/>
    <property type="match status" value="1"/>
</dbReference>
<dbReference type="Pfam" id="PF01882">
    <property type="entry name" value="DUF58"/>
    <property type="match status" value="1"/>
</dbReference>
<protein>
    <recommendedName>
        <fullName evidence="1">DUF58 domain-containing protein</fullName>
    </recommendedName>
</protein>
<name>A0A1I2EA16_9MICO</name>
<feature type="domain" description="DUF58" evidence="1">
    <location>
        <begin position="208"/>
        <end position="283"/>
    </location>
</feature>
<dbReference type="RefSeq" id="WP_093375466.1">
    <property type="nucleotide sequence ID" value="NZ_BNAN01000001.1"/>
</dbReference>
<evidence type="ECO:0000313" key="3">
    <source>
        <dbReference type="Proteomes" id="UP000198520"/>
    </source>
</evidence>
<accession>A0A1I2EA16</accession>
<proteinExistence type="predicted"/>
<evidence type="ECO:0000259" key="1">
    <source>
        <dbReference type="Pfam" id="PF01882"/>
    </source>
</evidence>
<dbReference type="PANTHER" id="PTHR34351">
    <property type="entry name" value="SLR1927 PROTEIN-RELATED"/>
    <property type="match status" value="1"/>
</dbReference>